<dbReference type="CDD" id="cd06170">
    <property type="entry name" value="LuxR_C_like"/>
    <property type="match status" value="1"/>
</dbReference>
<sequence length="285" mass="30411">MFRTPGVGCAVGQAEARIATADTALQQHAEHDRDGRRHRARQPSPAPGRHAYNNKRALPSPGNRMTSSLRSLLVVDDHPLALSGTTTFLAHALPEIQVHAAIGRRQALALIDEGIRPDVVLLDVWLSDCTGFDAMRELRGKLPEARFAFMSAENTPEIVAKAQALGAIGFIGKHADAHAFSQAVAGIFGGASSFPSEDDLGTANGKNGASHGIPITPAELGLTPRQGSVLALLLEGLPNKSIARQLGLTENTVKEHVSAILQRLGVRTRIQIISRMERFRLTGSA</sequence>
<dbReference type="InterPro" id="IPR058245">
    <property type="entry name" value="NreC/VraR/RcsB-like_REC"/>
</dbReference>
<dbReference type="Gene3D" id="3.40.50.2300">
    <property type="match status" value="1"/>
</dbReference>
<dbReference type="PROSITE" id="PS50043">
    <property type="entry name" value="HTH_LUXR_2"/>
    <property type="match status" value="1"/>
</dbReference>
<feature type="domain" description="HTH luxR-type" evidence="5">
    <location>
        <begin position="214"/>
        <end position="280"/>
    </location>
</feature>
<dbReference type="PRINTS" id="PR00038">
    <property type="entry name" value="HTHLUXR"/>
</dbReference>
<dbReference type="eggNOG" id="COG2197">
    <property type="taxonomic scope" value="Bacteria"/>
</dbReference>
<keyword evidence="2" id="KW-0238">DNA-binding</keyword>
<dbReference type="AlphaFoldDB" id="F6FZK6"/>
<dbReference type="SMART" id="SM00448">
    <property type="entry name" value="REC"/>
    <property type="match status" value="1"/>
</dbReference>
<dbReference type="Pfam" id="PF00072">
    <property type="entry name" value="Response_reg"/>
    <property type="match status" value="1"/>
</dbReference>
<feature type="domain" description="Response regulatory" evidence="6">
    <location>
        <begin position="71"/>
        <end position="188"/>
    </location>
</feature>
<dbReference type="InterPro" id="IPR016032">
    <property type="entry name" value="Sig_transdc_resp-reg_C-effctor"/>
</dbReference>
<dbReference type="PROSITE" id="PS00622">
    <property type="entry name" value="HTH_LUXR_1"/>
    <property type="match status" value="1"/>
</dbReference>
<evidence type="ECO:0000256" key="2">
    <source>
        <dbReference type="ARBA" id="ARBA00023125"/>
    </source>
</evidence>
<accession>F6FZK6</accession>
<dbReference type="InterPro" id="IPR036388">
    <property type="entry name" value="WH-like_DNA-bd_sf"/>
</dbReference>
<dbReference type="Proteomes" id="UP000007953">
    <property type="component" value="Chromosome"/>
</dbReference>
<reference evidence="7 8" key="1">
    <citation type="journal article" date="2011" name="J. Bacteriol.">
        <title>Complete genome sequence of the plant pathogen Ralstonia solanacearum strain Po82.</title>
        <authorList>
            <person name="Xu J."/>
            <person name="Zheng H.J."/>
            <person name="Liu L."/>
            <person name="Pan Z.C."/>
            <person name="Prior P."/>
            <person name="Tang B."/>
            <person name="Xu J.S."/>
            <person name="Zhang H."/>
            <person name="Tian Q."/>
            <person name="Zhang L.Q."/>
            <person name="Feng J."/>
        </authorList>
    </citation>
    <scope>NUCLEOTIDE SEQUENCE [LARGE SCALE GENOMIC DNA]</scope>
    <source>
        <strain evidence="7 8">Po82</strain>
    </source>
</reference>
<dbReference type="KEGG" id="rsn:RSPO_c00991"/>
<evidence type="ECO:0000313" key="7">
    <source>
        <dbReference type="EMBL" id="AEG68292.1"/>
    </source>
</evidence>
<evidence type="ECO:0000256" key="3">
    <source>
        <dbReference type="PROSITE-ProRule" id="PRU00169"/>
    </source>
</evidence>
<evidence type="ECO:0000313" key="8">
    <source>
        <dbReference type="Proteomes" id="UP000007953"/>
    </source>
</evidence>
<evidence type="ECO:0000256" key="1">
    <source>
        <dbReference type="ARBA" id="ARBA00022553"/>
    </source>
</evidence>
<dbReference type="SUPFAM" id="SSF52172">
    <property type="entry name" value="CheY-like"/>
    <property type="match status" value="1"/>
</dbReference>
<evidence type="ECO:0000259" key="5">
    <source>
        <dbReference type="PROSITE" id="PS50043"/>
    </source>
</evidence>
<name>F6FZK6_RALS8</name>
<dbReference type="InterPro" id="IPR051015">
    <property type="entry name" value="EvgA-like"/>
</dbReference>
<dbReference type="InterPro" id="IPR000792">
    <property type="entry name" value="Tscrpt_reg_LuxR_C"/>
</dbReference>
<dbReference type="Pfam" id="PF00196">
    <property type="entry name" value="GerE"/>
    <property type="match status" value="1"/>
</dbReference>
<dbReference type="GO" id="GO:0003677">
    <property type="term" value="F:DNA binding"/>
    <property type="evidence" value="ECO:0007669"/>
    <property type="project" value="UniProtKB-KW"/>
</dbReference>
<dbReference type="EMBL" id="CP002819">
    <property type="protein sequence ID" value="AEG68292.1"/>
    <property type="molecule type" value="Genomic_DNA"/>
</dbReference>
<feature type="modified residue" description="4-aspartylphosphate" evidence="3">
    <location>
        <position position="123"/>
    </location>
</feature>
<feature type="region of interest" description="Disordered" evidence="4">
    <location>
        <begin position="25"/>
        <end position="64"/>
    </location>
</feature>
<dbReference type="PANTHER" id="PTHR45566">
    <property type="entry name" value="HTH-TYPE TRANSCRIPTIONAL REGULATOR YHJB-RELATED"/>
    <property type="match status" value="1"/>
</dbReference>
<dbReference type="InterPro" id="IPR001789">
    <property type="entry name" value="Sig_transdc_resp-reg_receiver"/>
</dbReference>
<dbReference type="CDD" id="cd17535">
    <property type="entry name" value="REC_NarL-like"/>
    <property type="match status" value="1"/>
</dbReference>
<dbReference type="InterPro" id="IPR011006">
    <property type="entry name" value="CheY-like_superfamily"/>
</dbReference>
<dbReference type="SUPFAM" id="SSF46894">
    <property type="entry name" value="C-terminal effector domain of the bipartite response regulators"/>
    <property type="match status" value="1"/>
</dbReference>
<keyword evidence="1 3" id="KW-0597">Phosphoprotein</keyword>
<dbReference type="GO" id="GO:0006355">
    <property type="term" value="P:regulation of DNA-templated transcription"/>
    <property type="evidence" value="ECO:0007669"/>
    <property type="project" value="InterPro"/>
</dbReference>
<evidence type="ECO:0000256" key="4">
    <source>
        <dbReference type="SAM" id="MobiDB-lite"/>
    </source>
</evidence>
<dbReference type="HOGENOM" id="CLU_000445_90_8_4"/>
<dbReference type="PROSITE" id="PS50110">
    <property type="entry name" value="RESPONSE_REGULATORY"/>
    <property type="match status" value="1"/>
</dbReference>
<dbReference type="SMART" id="SM00421">
    <property type="entry name" value="HTH_LUXR"/>
    <property type="match status" value="1"/>
</dbReference>
<dbReference type="GO" id="GO:0000160">
    <property type="term" value="P:phosphorelay signal transduction system"/>
    <property type="evidence" value="ECO:0007669"/>
    <property type="project" value="InterPro"/>
</dbReference>
<dbReference type="Gene3D" id="1.10.10.10">
    <property type="entry name" value="Winged helix-like DNA-binding domain superfamily/Winged helix DNA-binding domain"/>
    <property type="match status" value="1"/>
</dbReference>
<dbReference type="PANTHER" id="PTHR45566:SF1">
    <property type="entry name" value="HTH-TYPE TRANSCRIPTIONAL REGULATOR YHJB-RELATED"/>
    <property type="match status" value="1"/>
</dbReference>
<organism evidence="7 8">
    <name type="scientific">Ralstonia solanacearum (strain Po82)</name>
    <dbReference type="NCBI Taxonomy" id="1031711"/>
    <lineage>
        <taxon>Bacteria</taxon>
        <taxon>Pseudomonadati</taxon>
        <taxon>Pseudomonadota</taxon>
        <taxon>Betaproteobacteria</taxon>
        <taxon>Burkholderiales</taxon>
        <taxon>Burkholderiaceae</taxon>
        <taxon>Ralstonia</taxon>
        <taxon>Ralstonia solanacearum species complex</taxon>
    </lineage>
</organism>
<gene>
    <name evidence="7" type="ordered locus">RSPO_c00991</name>
</gene>
<dbReference type="PATRIC" id="fig|1031711.3.peg.971"/>
<proteinExistence type="predicted"/>
<protein>
    <submittedName>
        <fullName evidence="7">Response regulator vsrc protein</fullName>
    </submittedName>
</protein>
<evidence type="ECO:0000259" key="6">
    <source>
        <dbReference type="PROSITE" id="PS50110"/>
    </source>
</evidence>